<sequence>MRPPREPLPGFTAALELANEKPAAPQPYCAGSGPAYADYVTPPSAEVARQMCAPCPLMELCRASALHEKPAWGVHGGIAWVNGRQWHLRRTAEMAITDDLGELQVVELDDDLDEELEVSSATLLTP</sequence>
<name>A0A7W7BQP9_9MICO</name>
<reference evidence="2 3" key="1">
    <citation type="submission" date="2020-08" db="EMBL/GenBank/DDBJ databases">
        <title>Sequencing the genomes of 1000 actinobacteria strains.</title>
        <authorList>
            <person name="Klenk H.-P."/>
        </authorList>
    </citation>
    <scope>NUCLEOTIDE SEQUENCE [LARGE SCALE GENOMIC DNA]</scope>
    <source>
        <strain evidence="2 3">DSM 24947</strain>
    </source>
</reference>
<organism evidence="2 3">
    <name type="scientific">Microbacterium marinum</name>
    <dbReference type="NCBI Taxonomy" id="421115"/>
    <lineage>
        <taxon>Bacteria</taxon>
        <taxon>Bacillati</taxon>
        <taxon>Actinomycetota</taxon>
        <taxon>Actinomycetes</taxon>
        <taxon>Micrococcales</taxon>
        <taxon>Microbacteriaceae</taxon>
        <taxon>Microbacterium</taxon>
    </lineage>
</organism>
<dbReference type="Pfam" id="PF02467">
    <property type="entry name" value="Whib"/>
    <property type="match status" value="1"/>
</dbReference>
<dbReference type="Proteomes" id="UP000573729">
    <property type="component" value="Unassembled WGS sequence"/>
</dbReference>
<evidence type="ECO:0000259" key="1">
    <source>
        <dbReference type="PROSITE" id="PS51674"/>
    </source>
</evidence>
<gene>
    <name evidence="2" type="ORF">BKA24_001785</name>
</gene>
<dbReference type="InterPro" id="IPR034768">
    <property type="entry name" value="4FE4S_WBL"/>
</dbReference>
<dbReference type="PROSITE" id="PS51674">
    <property type="entry name" value="4FE4S_WBL"/>
    <property type="match status" value="1"/>
</dbReference>
<dbReference type="AlphaFoldDB" id="A0A7W7BQP9"/>
<proteinExistence type="predicted"/>
<accession>A0A7W7BQP9</accession>
<evidence type="ECO:0000313" key="2">
    <source>
        <dbReference type="EMBL" id="MBB4667076.1"/>
    </source>
</evidence>
<keyword evidence="3" id="KW-1185">Reference proteome</keyword>
<comment type="caution">
    <text evidence="2">The sequence shown here is derived from an EMBL/GenBank/DDBJ whole genome shotgun (WGS) entry which is preliminary data.</text>
</comment>
<feature type="domain" description="4Fe-4S Wbl-type" evidence="1">
    <location>
        <begin position="28"/>
        <end position="85"/>
    </location>
</feature>
<protein>
    <recommendedName>
        <fullName evidence="1">4Fe-4S Wbl-type domain-containing protein</fullName>
    </recommendedName>
</protein>
<dbReference type="RefSeq" id="WP_184217235.1">
    <property type="nucleotide sequence ID" value="NZ_JACHMD010000001.1"/>
</dbReference>
<dbReference type="EMBL" id="JACHMD010000001">
    <property type="protein sequence ID" value="MBB4667076.1"/>
    <property type="molecule type" value="Genomic_DNA"/>
</dbReference>
<evidence type="ECO:0000313" key="3">
    <source>
        <dbReference type="Proteomes" id="UP000573729"/>
    </source>
</evidence>